<evidence type="ECO:0000256" key="7">
    <source>
        <dbReference type="ARBA" id="ARBA00022840"/>
    </source>
</evidence>
<dbReference type="SMART" id="SM00911">
    <property type="entry name" value="HWE_HK"/>
    <property type="match status" value="1"/>
</dbReference>
<evidence type="ECO:0000313" key="10">
    <source>
        <dbReference type="Proteomes" id="UP000218288"/>
    </source>
</evidence>
<keyword evidence="5" id="KW-0547">Nucleotide-binding</keyword>
<evidence type="ECO:0000259" key="8">
    <source>
        <dbReference type="SMART" id="SM00911"/>
    </source>
</evidence>
<evidence type="ECO:0000256" key="4">
    <source>
        <dbReference type="ARBA" id="ARBA00022679"/>
    </source>
</evidence>
<evidence type="ECO:0000256" key="1">
    <source>
        <dbReference type="ARBA" id="ARBA00000085"/>
    </source>
</evidence>
<keyword evidence="4" id="KW-0808">Transferase</keyword>
<dbReference type="InterPro" id="IPR036890">
    <property type="entry name" value="HATPase_C_sf"/>
</dbReference>
<comment type="catalytic activity">
    <reaction evidence="1">
        <text>ATP + protein L-histidine = ADP + protein N-phospho-L-histidine.</text>
        <dbReference type="EC" id="2.7.13.3"/>
    </reaction>
</comment>
<evidence type="ECO:0000256" key="2">
    <source>
        <dbReference type="ARBA" id="ARBA00012438"/>
    </source>
</evidence>
<dbReference type="EMBL" id="AP014809">
    <property type="protein sequence ID" value="BAU91668.1"/>
    <property type="molecule type" value="Genomic_DNA"/>
</dbReference>
<dbReference type="PANTHER" id="PTHR41523">
    <property type="entry name" value="TWO-COMPONENT SYSTEM SENSOR PROTEIN"/>
    <property type="match status" value="1"/>
</dbReference>
<dbReference type="EC" id="2.7.13.3" evidence="2"/>
<dbReference type="AlphaFoldDB" id="A0A161JMC7"/>
<keyword evidence="6 9" id="KW-0418">Kinase</keyword>
<evidence type="ECO:0000313" key="9">
    <source>
        <dbReference type="EMBL" id="BAU91668.1"/>
    </source>
</evidence>
<keyword evidence="7" id="KW-0067">ATP-binding</keyword>
<protein>
    <recommendedName>
        <fullName evidence="2">histidine kinase</fullName>
        <ecNumber evidence="2">2.7.13.3</ecNumber>
    </recommendedName>
</protein>
<dbReference type="RefSeq" id="WP_096485749.1">
    <property type="nucleotide sequence ID" value="NZ_AP014809.1"/>
</dbReference>
<accession>A0A161JMC7</accession>
<sequence>MNQDPRDARIEELEAENRRLRRFLDETGLPAELRHKVRNTLSMLRAIIRRSAETSDSLETYVAHLDGRLDALARVLNALMRSVPEGIGLHSLVADELLVHLAREGEQVVISGPNLRFRPGAAEVFAIAVHELAVNAVEHGALTVPLGRIRVTWSLSPSAVQAGSQSRLTFVWEESGLDDLPPTPPHRGFGFEVLERSLRYELKADTTLDFDPHGLRCTISLPLGSQIMAIDDEE</sequence>
<gene>
    <name evidence="9" type="ORF">MPPM_3063</name>
</gene>
<evidence type="ECO:0000256" key="3">
    <source>
        <dbReference type="ARBA" id="ARBA00022553"/>
    </source>
</evidence>
<feature type="domain" description="Signal transduction histidine kinase HWE region" evidence="8">
    <location>
        <begin position="32"/>
        <end position="114"/>
    </location>
</feature>
<evidence type="ECO:0000256" key="6">
    <source>
        <dbReference type="ARBA" id="ARBA00022777"/>
    </source>
</evidence>
<organism evidence="9 10">
    <name type="scientific">Methylorubrum populi</name>
    <dbReference type="NCBI Taxonomy" id="223967"/>
    <lineage>
        <taxon>Bacteria</taxon>
        <taxon>Pseudomonadati</taxon>
        <taxon>Pseudomonadota</taxon>
        <taxon>Alphaproteobacteria</taxon>
        <taxon>Hyphomicrobiales</taxon>
        <taxon>Methylobacteriaceae</taxon>
        <taxon>Methylorubrum</taxon>
    </lineage>
</organism>
<evidence type="ECO:0000256" key="5">
    <source>
        <dbReference type="ARBA" id="ARBA00022741"/>
    </source>
</evidence>
<keyword evidence="3" id="KW-0597">Phosphoprotein</keyword>
<dbReference type="PANTHER" id="PTHR41523:SF7">
    <property type="entry name" value="HISTIDINE KINASE"/>
    <property type="match status" value="1"/>
</dbReference>
<dbReference type="Pfam" id="PF07536">
    <property type="entry name" value="HWE_HK"/>
    <property type="match status" value="1"/>
</dbReference>
<dbReference type="OrthoDB" id="9816309at2"/>
<name>A0A161JMC7_9HYPH</name>
<dbReference type="Gene3D" id="3.30.565.10">
    <property type="entry name" value="Histidine kinase-like ATPase, C-terminal domain"/>
    <property type="match status" value="1"/>
</dbReference>
<dbReference type="GO" id="GO:0005524">
    <property type="term" value="F:ATP binding"/>
    <property type="evidence" value="ECO:0007669"/>
    <property type="project" value="UniProtKB-KW"/>
</dbReference>
<dbReference type="InterPro" id="IPR011102">
    <property type="entry name" value="Sig_transdc_His_kinase_HWE"/>
</dbReference>
<dbReference type="GO" id="GO:0004673">
    <property type="term" value="F:protein histidine kinase activity"/>
    <property type="evidence" value="ECO:0007669"/>
    <property type="project" value="UniProtKB-EC"/>
</dbReference>
<proteinExistence type="predicted"/>
<reference evidence="9 10" key="1">
    <citation type="journal article" date="2016" name="Genome Announc.">
        <title>Complete Genome Sequence of Methylobacterium populi P-1M, Isolated from Pink-Pigmented Household Biofilm.</title>
        <authorList>
            <person name="Morohoshi T."/>
            <person name="Ikeda T."/>
        </authorList>
    </citation>
    <scope>NUCLEOTIDE SEQUENCE [LARGE SCALE GENOMIC DNA]</scope>
    <source>
        <strain evidence="9 10">P-1M</strain>
    </source>
</reference>
<dbReference type="Proteomes" id="UP000218288">
    <property type="component" value="Chromosome"/>
</dbReference>